<dbReference type="InterPro" id="IPR011251">
    <property type="entry name" value="Luciferase-like_dom"/>
</dbReference>
<protein>
    <submittedName>
        <fullName evidence="2">LLM class F420-dependent oxidoreductase</fullName>
    </submittedName>
</protein>
<keyword evidence="3" id="KW-1185">Reference proteome</keyword>
<dbReference type="InterPro" id="IPR036661">
    <property type="entry name" value="Luciferase-like_sf"/>
</dbReference>
<evidence type="ECO:0000313" key="2">
    <source>
        <dbReference type="EMBL" id="BCO36245.1"/>
    </source>
</evidence>
<evidence type="ECO:0000259" key="1">
    <source>
        <dbReference type="Pfam" id="PF00296"/>
    </source>
</evidence>
<proteinExistence type="predicted"/>
<accession>A0A7R7JHT8</accession>
<dbReference type="Proteomes" id="UP000595446">
    <property type="component" value="Chromosome"/>
</dbReference>
<reference evidence="2 3" key="1">
    <citation type="submission" date="2020-12" db="EMBL/GenBank/DDBJ databases">
        <title>Complete genome sequence of Mycobacterium heckeshornense JCM 15655T, closely related to a pathogenic non-tuberculous mycobacterial species Mycobacterium xenopi.</title>
        <authorList>
            <person name="Yoshida M."/>
            <person name="Fukano H."/>
            <person name="Asakura T."/>
            <person name="Suzuki M."/>
            <person name="Hoshino Y."/>
        </authorList>
    </citation>
    <scope>NUCLEOTIDE SEQUENCE [LARGE SCALE GENOMIC DNA]</scope>
    <source>
        <strain evidence="2 3">JCM 15655</strain>
    </source>
</reference>
<dbReference type="GO" id="GO:0016705">
    <property type="term" value="F:oxidoreductase activity, acting on paired donors, with incorporation or reduction of molecular oxygen"/>
    <property type="evidence" value="ECO:0007669"/>
    <property type="project" value="InterPro"/>
</dbReference>
<dbReference type="RefSeq" id="WP_201399523.1">
    <property type="nucleotide sequence ID" value="NZ_AP024237.1"/>
</dbReference>
<dbReference type="AlphaFoldDB" id="A0A7R7JHT8"/>
<dbReference type="InterPro" id="IPR019919">
    <property type="entry name" value="Lucif-like_OxRdtase_MSMEG_2256"/>
</dbReference>
<feature type="domain" description="Luciferase-like" evidence="1">
    <location>
        <begin position="10"/>
        <end position="299"/>
    </location>
</feature>
<organism evidence="2 3">
    <name type="scientific">Mycobacterium heckeshornense</name>
    <dbReference type="NCBI Taxonomy" id="110505"/>
    <lineage>
        <taxon>Bacteria</taxon>
        <taxon>Bacillati</taxon>
        <taxon>Actinomycetota</taxon>
        <taxon>Actinomycetes</taxon>
        <taxon>Mycobacteriales</taxon>
        <taxon>Mycobacteriaceae</taxon>
        <taxon>Mycobacterium</taxon>
    </lineage>
</organism>
<dbReference type="InterPro" id="IPR050564">
    <property type="entry name" value="F420-G6PD/mer"/>
</dbReference>
<dbReference type="Gene3D" id="3.20.20.30">
    <property type="entry name" value="Luciferase-like domain"/>
    <property type="match status" value="1"/>
</dbReference>
<dbReference type="EMBL" id="AP024237">
    <property type="protein sequence ID" value="BCO36245.1"/>
    <property type="molecule type" value="Genomic_DNA"/>
</dbReference>
<evidence type="ECO:0000313" key="3">
    <source>
        <dbReference type="Proteomes" id="UP000595446"/>
    </source>
</evidence>
<dbReference type="CDD" id="cd01097">
    <property type="entry name" value="Tetrahydromethanopterin_reductase"/>
    <property type="match status" value="1"/>
</dbReference>
<gene>
    <name evidence="2" type="ORF">MHEC_26780</name>
</gene>
<name>A0A7R7JHT8_9MYCO</name>
<dbReference type="PANTHER" id="PTHR43244:SF2">
    <property type="entry name" value="CONSERVED HYPOTHETICAL ALANINE AND PROLINE-RICH PROTEIN"/>
    <property type="match status" value="1"/>
</dbReference>
<dbReference type="SUPFAM" id="SSF51679">
    <property type="entry name" value="Bacterial luciferase-like"/>
    <property type="match status" value="1"/>
</dbReference>
<dbReference type="NCBIfam" id="TIGR03617">
    <property type="entry name" value="F420_MSMEG_2256"/>
    <property type="match status" value="1"/>
</dbReference>
<dbReference type="Pfam" id="PF00296">
    <property type="entry name" value="Bac_luciferase"/>
    <property type="match status" value="1"/>
</dbReference>
<dbReference type="PANTHER" id="PTHR43244">
    <property type="match status" value="1"/>
</dbReference>
<sequence length="342" mass="37696">MKLDGILPAPSWAQVGATARRMEELGFDGLLTSEVTQDPFLPLALAAATTERLDLGTSIAVAFPRSPMHLAQVGRDLQANSGGRFILGLGSQVKAHVERRYSASFDHPAARMREMVLAIRAIWDSWEHSTPLKFEGEFFRHTLMTPFFDPGPSGHGPARIFVAAVGPLMTEVAGEVADGMFVHGFSTERNLRELTLPALERGLRKSGRDRADVELSYPLFVITGEDEAELEKADAAVREQIAFYAATPSYRPVLELHGWGAIQPQMQALAKDGRWKEMGARLPTELVDAFAVRGAVDELPATISKRYGDIIDRVSLYAPYRPEPERWAGLVAAFKEMSDVKH</sequence>